<proteinExistence type="predicted"/>
<protein>
    <submittedName>
        <fullName evidence="4">Arginine transport ATP-binding protein ArtM</fullName>
    </submittedName>
</protein>
<dbReference type="InterPro" id="IPR017871">
    <property type="entry name" value="ABC_transporter-like_CS"/>
</dbReference>
<keyword evidence="4" id="KW-0547">Nucleotide-binding</keyword>
<dbReference type="EMBL" id="VSSQ01064455">
    <property type="protein sequence ID" value="MPN17349.1"/>
    <property type="molecule type" value="Genomic_DNA"/>
</dbReference>
<evidence type="ECO:0000259" key="3">
    <source>
        <dbReference type="PROSITE" id="PS50893"/>
    </source>
</evidence>
<feature type="domain" description="ABC transporter" evidence="3">
    <location>
        <begin position="1"/>
        <end position="158"/>
    </location>
</feature>
<dbReference type="GO" id="GO:0005524">
    <property type="term" value="F:ATP binding"/>
    <property type="evidence" value="ECO:0007669"/>
    <property type="project" value="UniProtKB-KW"/>
</dbReference>
<dbReference type="SUPFAM" id="SSF52540">
    <property type="entry name" value="P-loop containing nucleoside triphosphate hydrolases"/>
    <property type="match status" value="1"/>
</dbReference>
<evidence type="ECO:0000256" key="1">
    <source>
        <dbReference type="ARBA" id="ARBA00004202"/>
    </source>
</evidence>
<keyword evidence="4" id="KW-0067">ATP-binding</keyword>
<dbReference type="InterPro" id="IPR003439">
    <property type="entry name" value="ABC_transporter-like_ATP-bd"/>
</dbReference>
<sequence>MGMVFQSFNLFPHLTVLENVIEAPLIVKGVKREEIIPQAETLLNKVGLLDKRDSYPSRLSGGQKQRVAIARALAMAPDIMLFDEPTSALDPELTGEVLKAMRQLAEEHMTMLVVTHEMAFAREVANHVIFMDKGEIVEQGLPEDIFNRPAHPRTKAFLSNVFQS</sequence>
<dbReference type="InterPro" id="IPR027417">
    <property type="entry name" value="P-loop_NTPase"/>
</dbReference>
<dbReference type="GO" id="GO:0005886">
    <property type="term" value="C:plasma membrane"/>
    <property type="evidence" value="ECO:0007669"/>
    <property type="project" value="UniProtKB-SubCell"/>
</dbReference>
<dbReference type="PANTHER" id="PTHR43166:SF35">
    <property type="entry name" value="L-CYSTINE IMPORT ATP-BINDING PROTEIN TCYN"/>
    <property type="match status" value="1"/>
</dbReference>
<comment type="subcellular location">
    <subcellularLocation>
        <location evidence="1">Cell membrane</location>
        <topology evidence="1">Peripheral membrane protein</topology>
    </subcellularLocation>
</comment>
<accession>A0A645FUZ8</accession>
<dbReference type="PROSITE" id="PS00211">
    <property type="entry name" value="ABC_TRANSPORTER_1"/>
    <property type="match status" value="1"/>
</dbReference>
<dbReference type="GO" id="GO:0016887">
    <property type="term" value="F:ATP hydrolysis activity"/>
    <property type="evidence" value="ECO:0007669"/>
    <property type="project" value="InterPro"/>
</dbReference>
<gene>
    <name evidence="4" type="primary">artM_26</name>
    <name evidence="4" type="ORF">SDC9_164702</name>
</gene>
<comment type="caution">
    <text evidence="4">The sequence shown here is derived from an EMBL/GenBank/DDBJ whole genome shotgun (WGS) entry which is preliminary data.</text>
</comment>
<organism evidence="4">
    <name type="scientific">bioreactor metagenome</name>
    <dbReference type="NCBI Taxonomy" id="1076179"/>
    <lineage>
        <taxon>unclassified sequences</taxon>
        <taxon>metagenomes</taxon>
        <taxon>ecological metagenomes</taxon>
    </lineage>
</organism>
<dbReference type="PANTHER" id="PTHR43166">
    <property type="entry name" value="AMINO ACID IMPORT ATP-BINDING PROTEIN"/>
    <property type="match status" value="1"/>
</dbReference>
<evidence type="ECO:0000256" key="2">
    <source>
        <dbReference type="ARBA" id="ARBA00022448"/>
    </source>
</evidence>
<dbReference type="Gene3D" id="3.40.50.300">
    <property type="entry name" value="P-loop containing nucleotide triphosphate hydrolases"/>
    <property type="match status" value="1"/>
</dbReference>
<dbReference type="InterPro" id="IPR050086">
    <property type="entry name" value="MetN_ABC_transporter-like"/>
</dbReference>
<evidence type="ECO:0000313" key="4">
    <source>
        <dbReference type="EMBL" id="MPN17349.1"/>
    </source>
</evidence>
<dbReference type="PROSITE" id="PS50893">
    <property type="entry name" value="ABC_TRANSPORTER_2"/>
    <property type="match status" value="1"/>
</dbReference>
<reference evidence="4" key="1">
    <citation type="submission" date="2019-08" db="EMBL/GenBank/DDBJ databases">
        <authorList>
            <person name="Kucharzyk K."/>
            <person name="Murdoch R.W."/>
            <person name="Higgins S."/>
            <person name="Loffler F."/>
        </authorList>
    </citation>
    <scope>NUCLEOTIDE SEQUENCE</scope>
</reference>
<keyword evidence="2" id="KW-0813">Transport</keyword>
<dbReference type="Pfam" id="PF00005">
    <property type="entry name" value="ABC_tran"/>
    <property type="match status" value="1"/>
</dbReference>
<dbReference type="AlphaFoldDB" id="A0A645FUZ8"/>
<name>A0A645FUZ8_9ZZZZ</name>